<evidence type="ECO:0000313" key="9">
    <source>
        <dbReference type="Proteomes" id="UP000298663"/>
    </source>
</evidence>
<dbReference type="InterPro" id="IPR001357">
    <property type="entry name" value="BRCT_dom"/>
</dbReference>
<name>A0A4U5NUQ0_STECR</name>
<keyword evidence="2" id="KW-0227">DNA damage</keyword>
<evidence type="ECO:0000256" key="4">
    <source>
        <dbReference type="ARBA" id="ARBA00023858"/>
    </source>
</evidence>
<dbReference type="AlphaFoldDB" id="A0A4U5NUQ0"/>
<proteinExistence type="predicted"/>
<sequence>MTDSDDSILFPRSSCLDNVAPEHRRSSFQTKLVCSEIMGQIMDSPSASLSQDTAENLDSSGAPGDAPTEENVASLDESMTPPPVEMEQEDVAVQEISAAIQVDAVPAEEVVSEEITDPPALGDASIVKESAPLVLDSSAQEAQEVASPAPEVKHIKQEPDSNCKATPKMRCKRRTTIKREPFYTPSYALNSSRLKIIVAFQSFVTDVERYLATLKIEELGGRTTENVEEATVYVVKKLWRSTNLVCAIGKRIPIVTLNWVDASYKKERFEKPANYALIDESAEERYDIYLERIANESCPFFVGFSIHALPQKKTTTFPSLEDVRKVVRCCDGTYQEDFDKFKSMRSSKLLLYRKRHLECEEENKKVREALQLRIPIIHITKFFKFVARHSRSALKNECKAEKQWILEHL</sequence>
<comment type="caution">
    <text evidence="8">The sequence shown here is derived from an EMBL/GenBank/DDBJ whole genome shotgun (WGS) entry which is preliminary data.</text>
</comment>
<dbReference type="PANTHER" id="PTHR23196">
    <property type="entry name" value="PAX TRANSCRIPTION ACTIVATION DOMAIN INTERACTING PROTEIN"/>
    <property type="match status" value="1"/>
</dbReference>
<dbReference type="PANTHER" id="PTHR23196:SF1">
    <property type="entry name" value="PAX-INTERACTING PROTEIN 1"/>
    <property type="match status" value="1"/>
</dbReference>
<dbReference type="SUPFAM" id="SSF52113">
    <property type="entry name" value="BRCT domain"/>
    <property type="match status" value="1"/>
</dbReference>
<evidence type="ECO:0000256" key="5">
    <source>
        <dbReference type="ARBA" id="ARBA00030146"/>
    </source>
</evidence>
<dbReference type="InterPro" id="IPR051579">
    <property type="entry name" value="DDR_Transcriptional_Reg"/>
</dbReference>
<dbReference type="EMBL" id="AZBU02000003">
    <property type="protein sequence ID" value="TKR87082.1"/>
    <property type="molecule type" value="Genomic_DNA"/>
</dbReference>
<dbReference type="PROSITE" id="PS50172">
    <property type="entry name" value="BRCT"/>
    <property type="match status" value="1"/>
</dbReference>
<evidence type="ECO:0000313" key="8">
    <source>
        <dbReference type="EMBL" id="TKR87082.1"/>
    </source>
</evidence>
<gene>
    <name evidence="8" type="ORF">L596_011548</name>
</gene>
<dbReference type="GO" id="GO:0006974">
    <property type="term" value="P:DNA damage response"/>
    <property type="evidence" value="ECO:0007669"/>
    <property type="project" value="UniProtKB-KW"/>
</dbReference>
<dbReference type="InterPro" id="IPR036420">
    <property type="entry name" value="BRCT_dom_sf"/>
</dbReference>
<accession>A0A4U5NUQ0</accession>
<dbReference type="CDD" id="cd17744">
    <property type="entry name" value="BRCT_MDC1_rpt1"/>
    <property type="match status" value="1"/>
</dbReference>
<dbReference type="Proteomes" id="UP000298663">
    <property type="component" value="Unassembled WGS sequence"/>
</dbReference>
<dbReference type="OrthoDB" id="5876908at2759"/>
<evidence type="ECO:0000259" key="7">
    <source>
        <dbReference type="PROSITE" id="PS50172"/>
    </source>
</evidence>
<feature type="region of interest" description="Disordered" evidence="6">
    <location>
        <begin position="44"/>
        <end position="87"/>
    </location>
</feature>
<keyword evidence="3" id="KW-0539">Nucleus</keyword>
<feature type="domain" description="BRCT" evidence="7">
    <location>
        <begin position="196"/>
        <end position="277"/>
    </location>
</feature>
<dbReference type="STRING" id="34508.A0A4U5NUQ0"/>
<comment type="subcellular location">
    <subcellularLocation>
        <location evidence="1">Nucleus</location>
    </subcellularLocation>
</comment>
<organism evidence="8 9">
    <name type="scientific">Steinernema carpocapsae</name>
    <name type="common">Entomopathogenic nematode</name>
    <dbReference type="NCBI Taxonomy" id="34508"/>
    <lineage>
        <taxon>Eukaryota</taxon>
        <taxon>Metazoa</taxon>
        <taxon>Ecdysozoa</taxon>
        <taxon>Nematoda</taxon>
        <taxon>Chromadorea</taxon>
        <taxon>Rhabditida</taxon>
        <taxon>Tylenchina</taxon>
        <taxon>Panagrolaimomorpha</taxon>
        <taxon>Strongyloidoidea</taxon>
        <taxon>Steinernematidae</taxon>
        <taxon>Steinernema</taxon>
    </lineage>
</organism>
<evidence type="ECO:0000256" key="2">
    <source>
        <dbReference type="ARBA" id="ARBA00022763"/>
    </source>
</evidence>
<evidence type="ECO:0000256" key="3">
    <source>
        <dbReference type="ARBA" id="ARBA00023242"/>
    </source>
</evidence>
<dbReference type="GO" id="GO:0005634">
    <property type="term" value="C:nucleus"/>
    <property type="evidence" value="ECO:0007669"/>
    <property type="project" value="UniProtKB-SubCell"/>
</dbReference>
<reference evidence="8 9" key="2">
    <citation type="journal article" date="2019" name="G3 (Bethesda)">
        <title>Hybrid Assembly of the Genome of the Entomopathogenic Nematode Steinernema carpocapsae Identifies the X-Chromosome.</title>
        <authorList>
            <person name="Serra L."/>
            <person name="Macchietto M."/>
            <person name="Macias-Munoz A."/>
            <person name="McGill C.J."/>
            <person name="Rodriguez I.M."/>
            <person name="Rodriguez B."/>
            <person name="Murad R."/>
            <person name="Mortazavi A."/>
        </authorList>
    </citation>
    <scope>NUCLEOTIDE SEQUENCE [LARGE SCALE GENOMIC DNA]</scope>
    <source>
        <strain evidence="8 9">ALL</strain>
    </source>
</reference>
<feature type="compositionally biased region" description="Polar residues" evidence="6">
    <location>
        <begin position="44"/>
        <end position="59"/>
    </location>
</feature>
<keyword evidence="9" id="KW-1185">Reference proteome</keyword>
<dbReference type="Gene3D" id="3.40.50.10190">
    <property type="entry name" value="BRCT domain"/>
    <property type="match status" value="1"/>
</dbReference>
<protein>
    <recommendedName>
        <fullName evidence="4">PAX-interacting protein 1</fullName>
    </recommendedName>
    <alternativeName>
        <fullName evidence="5">PAX transactivation activation domain-interacting protein</fullName>
    </alternativeName>
</protein>
<reference evidence="8 9" key="1">
    <citation type="journal article" date="2015" name="Genome Biol.">
        <title>Comparative genomics of Steinernema reveals deeply conserved gene regulatory networks.</title>
        <authorList>
            <person name="Dillman A.R."/>
            <person name="Macchietto M."/>
            <person name="Porter C.F."/>
            <person name="Rogers A."/>
            <person name="Williams B."/>
            <person name="Antoshechkin I."/>
            <person name="Lee M.M."/>
            <person name="Goodwin Z."/>
            <person name="Lu X."/>
            <person name="Lewis E.E."/>
            <person name="Goodrich-Blair H."/>
            <person name="Stock S.P."/>
            <person name="Adams B.J."/>
            <person name="Sternberg P.W."/>
            <person name="Mortazavi A."/>
        </authorList>
    </citation>
    <scope>NUCLEOTIDE SEQUENCE [LARGE SCALE GENOMIC DNA]</scope>
    <source>
        <strain evidence="8 9">ALL</strain>
    </source>
</reference>
<evidence type="ECO:0000256" key="6">
    <source>
        <dbReference type="SAM" id="MobiDB-lite"/>
    </source>
</evidence>
<evidence type="ECO:0000256" key="1">
    <source>
        <dbReference type="ARBA" id="ARBA00004123"/>
    </source>
</evidence>